<dbReference type="RefSeq" id="WP_088252291.1">
    <property type="nucleotide sequence ID" value="NZ_NIDE01000001.1"/>
</dbReference>
<keyword evidence="6 10" id="KW-0406">Ion transport</keyword>
<dbReference type="GO" id="GO:0045259">
    <property type="term" value="C:proton-transporting ATP synthase complex"/>
    <property type="evidence" value="ECO:0007669"/>
    <property type="project" value="UniProtKB-KW"/>
</dbReference>
<dbReference type="GO" id="GO:0005886">
    <property type="term" value="C:plasma membrane"/>
    <property type="evidence" value="ECO:0007669"/>
    <property type="project" value="UniProtKB-SubCell"/>
</dbReference>
<dbReference type="EMBL" id="NIDE01000001">
    <property type="protein sequence ID" value="OWK47155.1"/>
    <property type="molecule type" value="Genomic_DNA"/>
</dbReference>
<keyword evidence="7 10" id="KW-0472">Membrane</keyword>
<organism evidence="11 12">
    <name type="scientific">Fimbriiglobus ruber</name>
    <dbReference type="NCBI Taxonomy" id="1908690"/>
    <lineage>
        <taxon>Bacteria</taxon>
        <taxon>Pseudomonadati</taxon>
        <taxon>Planctomycetota</taxon>
        <taxon>Planctomycetia</taxon>
        <taxon>Gemmatales</taxon>
        <taxon>Gemmataceae</taxon>
        <taxon>Fimbriiglobus</taxon>
    </lineage>
</organism>
<evidence type="ECO:0000313" key="12">
    <source>
        <dbReference type="Proteomes" id="UP000214646"/>
    </source>
</evidence>
<dbReference type="CDD" id="cd12151">
    <property type="entry name" value="F1-ATPase_gamma"/>
    <property type="match status" value="1"/>
</dbReference>
<dbReference type="AlphaFoldDB" id="A0A225EFN1"/>
<dbReference type="Proteomes" id="UP000214646">
    <property type="component" value="Unassembled WGS sequence"/>
</dbReference>
<dbReference type="GO" id="GO:0042777">
    <property type="term" value="P:proton motive force-driven plasma membrane ATP synthesis"/>
    <property type="evidence" value="ECO:0007669"/>
    <property type="project" value="UniProtKB-UniRule"/>
</dbReference>
<dbReference type="PRINTS" id="PR00126">
    <property type="entry name" value="ATPASEGAMMA"/>
</dbReference>
<dbReference type="Gene3D" id="1.10.287.80">
    <property type="entry name" value="ATP synthase, gamma subunit, helix hairpin domain"/>
    <property type="match status" value="1"/>
</dbReference>
<keyword evidence="10" id="KW-1003">Cell membrane</keyword>
<dbReference type="GO" id="GO:0046933">
    <property type="term" value="F:proton-transporting ATP synthase activity, rotational mechanism"/>
    <property type="evidence" value="ECO:0007669"/>
    <property type="project" value="UniProtKB-UniRule"/>
</dbReference>
<evidence type="ECO:0000256" key="10">
    <source>
        <dbReference type="HAMAP-Rule" id="MF_00815"/>
    </source>
</evidence>
<evidence type="ECO:0000256" key="1">
    <source>
        <dbReference type="ARBA" id="ARBA00003456"/>
    </source>
</evidence>
<dbReference type="SUPFAM" id="SSF52943">
    <property type="entry name" value="ATP synthase (F1-ATPase), gamma subunit"/>
    <property type="match status" value="1"/>
</dbReference>
<evidence type="ECO:0000256" key="3">
    <source>
        <dbReference type="ARBA" id="ARBA00007681"/>
    </source>
</evidence>
<keyword evidence="8 10" id="KW-0139">CF(1)</keyword>
<sequence length="303" mass="33255">MANLRALVRRRKAIRNIRKITKTMELIATARFKKALDRATEAEAYTQKIAELAADLSKNAGEVSHPLLETRATVKKILFLVITANRGLCGGYNGGILRTAMARVRELNAASMPFTLEVAGKRGINYFKFQGVPRTNEYTHFEDKPKFEEVDAVASRYIDLFVSGQIDQVVVCYQKFQSISKQYPVIETLLPLSSVSVETGKKGPTPATPAAAPPAGAGVDYEFLPDASGILGELVPVAFKVRLFKCFLDAAVSEQIARRVAMKAATENAGDLIKDVTRVYNRTRQANITKEISELIAGSEALK</sequence>
<dbReference type="GO" id="GO:0005524">
    <property type="term" value="F:ATP binding"/>
    <property type="evidence" value="ECO:0007669"/>
    <property type="project" value="UniProtKB-UniRule"/>
</dbReference>
<keyword evidence="5 10" id="KW-0375">Hydrogen ion transport</keyword>
<comment type="subunit">
    <text evidence="10">F-type ATPases have 2 components, CF(1) - the catalytic core - and CF(0) - the membrane proton channel. CF(1) has five subunits: alpha(3), beta(3), gamma(1), delta(1), epsilon(1). CF(0) has three main subunits: a, b and c.</text>
</comment>
<dbReference type="NCBIfam" id="TIGR01146">
    <property type="entry name" value="ATPsyn_F1gamma"/>
    <property type="match status" value="1"/>
</dbReference>
<dbReference type="Gene3D" id="3.40.1380.10">
    <property type="match status" value="1"/>
</dbReference>
<dbReference type="PANTHER" id="PTHR11693">
    <property type="entry name" value="ATP SYNTHASE GAMMA CHAIN"/>
    <property type="match status" value="1"/>
</dbReference>
<evidence type="ECO:0000256" key="5">
    <source>
        <dbReference type="ARBA" id="ARBA00022781"/>
    </source>
</evidence>
<keyword evidence="4 10" id="KW-0813">Transport</keyword>
<evidence type="ECO:0000256" key="9">
    <source>
        <dbReference type="ARBA" id="ARBA00023310"/>
    </source>
</evidence>
<dbReference type="OrthoDB" id="9812769at2"/>
<reference evidence="12" key="1">
    <citation type="submission" date="2017-06" db="EMBL/GenBank/DDBJ databases">
        <title>Genome analysis of Fimbriiglobus ruber SP5, the first member of the order Planctomycetales with confirmed chitinolytic capability.</title>
        <authorList>
            <person name="Ravin N.V."/>
            <person name="Rakitin A.L."/>
            <person name="Ivanova A.A."/>
            <person name="Beletsky A.V."/>
            <person name="Kulichevskaya I.S."/>
            <person name="Mardanov A.V."/>
            <person name="Dedysh S.N."/>
        </authorList>
    </citation>
    <scope>NUCLEOTIDE SEQUENCE [LARGE SCALE GENOMIC DNA]</scope>
    <source>
        <strain evidence="12">SP5</strain>
    </source>
</reference>
<comment type="subcellular location">
    <subcellularLocation>
        <location evidence="10">Cell membrane</location>
        <topology evidence="10">Peripheral membrane protein</topology>
    </subcellularLocation>
    <subcellularLocation>
        <location evidence="2">Membrane</location>
        <topology evidence="2">Peripheral membrane protein</topology>
    </subcellularLocation>
</comment>
<dbReference type="Pfam" id="PF00231">
    <property type="entry name" value="ATP-synt"/>
    <property type="match status" value="1"/>
</dbReference>
<dbReference type="InterPro" id="IPR035968">
    <property type="entry name" value="ATP_synth_F1_ATPase_gsu"/>
</dbReference>
<evidence type="ECO:0000313" key="11">
    <source>
        <dbReference type="EMBL" id="OWK47155.1"/>
    </source>
</evidence>
<comment type="function">
    <text evidence="1 10">Produces ATP from ADP in the presence of a proton gradient across the membrane. The gamma chain is believed to be important in regulating ATPase activity and the flow of protons through the CF(0) complex.</text>
</comment>
<dbReference type="InterPro" id="IPR000131">
    <property type="entry name" value="ATP_synth_F1_gsu"/>
</dbReference>
<evidence type="ECO:0000256" key="7">
    <source>
        <dbReference type="ARBA" id="ARBA00023136"/>
    </source>
</evidence>
<name>A0A225EFN1_9BACT</name>
<evidence type="ECO:0000256" key="4">
    <source>
        <dbReference type="ARBA" id="ARBA00022448"/>
    </source>
</evidence>
<keyword evidence="9 10" id="KW-0066">ATP synthesis</keyword>
<evidence type="ECO:0000256" key="6">
    <source>
        <dbReference type="ARBA" id="ARBA00023065"/>
    </source>
</evidence>
<protein>
    <recommendedName>
        <fullName evidence="10">ATP synthase gamma chain</fullName>
    </recommendedName>
    <alternativeName>
        <fullName evidence="10">ATP synthase F1 sector gamma subunit</fullName>
    </alternativeName>
    <alternativeName>
        <fullName evidence="10">F-ATPase gamma subunit</fullName>
    </alternativeName>
</protein>
<proteinExistence type="inferred from homology"/>
<accession>A0A225EFN1</accession>
<dbReference type="HAMAP" id="MF_00815">
    <property type="entry name" value="ATP_synth_gamma_bact"/>
    <property type="match status" value="1"/>
</dbReference>
<dbReference type="PANTHER" id="PTHR11693:SF22">
    <property type="entry name" value="ATP SYNTHASE SUBUNIT GAMMA, MITOCHONDRIAL"/>
    <property type="match status" value="1"/>
</dbReference>
<evidence type="ECO:0000256" key="8">
    <source>
        <dbReference type="ARBA" id="ARBA00023196"/>
    </source>
</evidence>
<comment type="similarity">
    <text evidence="3 10">Belongs to the ATPase gamma chain family.</text>
</comment>
<keyword evidence="12" id="KW-1185">Reference proteome</keyword>
<comment type="caution">
    <text evidence="11">The sequence shown here is derived from an EMBL/GenBank/DDBJ whole genome shotgun (WGS) entry which is preliminary data.</text>
</comment>
<gene>
    <name evidence="10" type="primary">atpG</name>
    <name evidence="11" type="ORF">FRUB_00854</name>
</gene>
<evidence type="ECO:0000256" key="2">
    <source>
        <dbReference type="ARBA" id="ARBA00004170"/>
    </source>
</evidence>